<evidence type="ECO:0000313" key="1">
    <source>
        <dbReference type="EMBL" id="KAF9645488.1"/>
    </source>
</evidence>
<protein>
    <submittedName>
        <fullName evidence="1">Uncharacterized protein</fullName>
    </submittedName>
</protein>
<accession>A0ACB6Z869</accession>
<evidence type="ECO:0000313" key="2">
    <source>
        <dbReference type="Proteomes" id="UP000886501"/>
    </source>
</evidence>
<gene>
    <name evidence="1" type="ORF">BDM02DRAFT_3120172</name>
</gene>
<dbReference type="EMBL" id="MU118089">
    <property type="protein sequence ID" value="KAF9645488.1"/>
    <property type="molecule type" value="Genomic_DNA"/>
</dbReference>
<comment type="caution">
    <text evidence="1">The sequence shown here is derived from an EMBL/GenBank/DDBJ whole genome shotgun (WGS) entry which is preliminary data.</text>
</comment>
<proteinExistence type="predicted"/>
<dbReference type="Proteomes" id="UP000886501">
    <property type="component" value="Unassembled WGS sequence"/>
</dbReference>
<reference evidence="1" key="2">
    <citation type="journal article" date="2020" name="Nat. Commun.">
        <title>Large-scale genome sequencing of mycorrhizal fungi provides insights into the early evolution of symbiotic traits.</title>
        <authorList>
            <person name="Miyauchi S."/>
            <person name="Kiss E."/>
            <person name="Kuo A."/>
            <person name="Drula E."/>
            <person name="Kohler A."/>
            <person name="Sanchez-Garcia M."/>
            <person name="Morin E."/>
            <person name="Andreopoulos B."/>
            <person name="Barry K.W."/>
            <person name="Bonito G."/>
            <person name="Buee M."/>
            <person name="Carver A."/>
            <person name="Chen C."/>
            <person name="Cichocki N."/>
            <person name="Clum A."/>
            <person name="Culley D."/>
            <person name="Crous P.W."/>
            <person name="Fauchery L."/>
            <person name="Girlanda M."/>
            <person name="Hayes R.D."/>
            <person name="Keri Z."/>
            <person name="LaButti K."/>
            <person name="Lipzen A."/>
            <person name="Lombard V."/>
            <person name="Magnuson J."/>
            <person name="Maillard F."/>
            <person name="Murat C."/>
            <person name="Nolan M."/>
            <person name="Ohm R.A."/>
            <person name="Pangilinan J."/>
            <person name="Pereira M.F."/>
            <person name="Perotto S."/>
            <person name="Peter M."/>
            <person name="Pfister S."/>
            <person name="Riley R."/>
            <person name="Sitrit Y."/>
            <person name="Stielow J.B."/>
            <person name="Szollosi G."/>
            <person name="Zifcakova L."/>
            <person name="Stursova M."/>
            <person name="Spatafora J.W."/>
            <person name="Tedersoo L."/>
            <person name="Vaario L.M."/>
            <person name="Yamada A."/>
            <person name="Yan M."/>
            <person name="Wang P."/>
            <person name="Xu J."/>
            <person name="Bruns T."/>
            <person name="Baldrian P."/>
            <person name="Vilgalys R."/>
            <person name="Dunand C."/>
            <person name="Henrissat B."/>
            <person name="Grigoriev I.V."/>
            <person name="Hibbett D."/>
            <person name="Nagy L.G."/>
            <person name="Martin F.M."/>
        </authorList>
    </citation>
    <scope>NUCLEOTIDE SEQUENCE</scope>
    <source>
        <strain evidence="1">P2</strain>
    </source>
</reference>
<name>A0ACB6Z869_THEGA</name>
<keyword evidence="2" id="KW-1185">Reference proteome</keyword>
<feature type="non-terminal residue" evidence="1">
    <location>
        <position position="74"/>
    </location>
</feature>
<sequence>MYLRSSSIYPNARFHLTPLSAVLIDSTDCLLSRFLFVSLSCPAPHPVTTHHRNRSQHRLRSWPPRQRSHGEREL</sequence>
<organism evidence="1 2">
    <name type="scientific">Thelephora ganbajun</name>
    <name type="common">Ganba fungus</name>
    <dbReference type="NCBI Taxonomy" id="370292"/>
    <lineage>
        <taxon>Eukaryota</taxon>
        <taxon>Fungi</taxon>
        <taxon>Dikarya</taxon>
        <taxon>Basidiomycota</taxon>
        <taxon>Agaricomycotina</taxon>
        <taxon>Agaricomycetes</taxon>
        <taxon>Thelephorales</taxon>
        <taxon>Thelephoraceae</taxon>
        <taxon>Thelephora</taxon>
    </lineage>
</organism>
<reference evidence="1" key="1">
    <citation type="submission" date="2019-10" db="EMBL/GenBank/DDBJ databases">
        <authorList>
            <consortium name="DOE Joint Genome Institute"/>
            <person name="Kuo A."/>
            <person name="Miyauchi S."/>
            <person name="Kiss E."/>
            <person name="Drula E."/>
            <person name="Kohler A."/>
            <person name="Sanchez-Garcia M."/>
            <person name="Andreopoulos B."/>
            <person name="Barry K.W."/>
            <person name="Bonito G."/>
            <person name="Buee M."/>
            <person name="Carver A."/>
            <person name="Chen C."/>
            <person name="Cichocki N."/>
            <person name="Clum A."/>
            <person name="Culley D."/>
            <person name="Crous P.W."/>
            <person name="Fauchery L."/>
            <person name="Girlanda M."/>
            <person name="Hayes R."/>
            <person name="Keri Z."/>
            <person name="Labutti K."/>
            <person name="Lipzen A."/>
            <person name="Lombard V."/>
            <person name="Magnuson J."/>
            <person name="Maillard F."/>
            <person name="Morin E."/>
            <person name="Murat C."/>
            <person name="Nolan M."/>
            <person name="Ohm R."/>
            <person name="Pangilinan J."/>
            <person name="Pereira M."/>
            <person name="Perotto S."/>
            <person name="Peter M."/>
            <person name="Riley R."/>
            <person name="Sitrit Y."/>
            <person name="Stielow B."/>
            <person name="Szollosi G."/>
            <person name="Zifcakova L."/>
            <person name="Stursova M."/>
            <person name="Spatafora J.W."/>
            <person name="Tedersoo L."/>
            <person name="Vaario L.-M."/>
            <person name="Yamada A."/>
            <person name="Yan M."/>
            <person name="Wang P."/>
            <person name="Xu J."/>
            <person name="Bruns T."/>
            <person name="Baldrian P."/>
            <person name="Vilgalys R."/>
            <person name="Henrissat B."/>
            <person name="Grigoriev I.V."/>
            <person name="Hibbett D."/>
            <person name="Nagy L.G."/>
            <person name="Martin F.M."/>
        </authorList>
    </citation>
    <scope>NUCLEOTIDE SEQUENCE</scope>
    <source>
        <strain evidence="1">P2</strain>
    </source>
</reference>